<name>A0A0C3DSD7_9AGAM</name>
<dbReference type="InterPro" id="IPR011059">
    <property type="entry name" value="Metal-dep_hydrolase_composite"/>
</dbReference>
<dbReference type="InParanoid" id="A0A0C3DSD7"/>
<keyword evidence="1" id="KW-0812">Transmembrane</keyword>
<keyword evidence="1" id="KW-0472">Membrane</keyword>
<reference evidence="4" key="2">
    <citation type="submission" date="2015-01" db="EMBL/GenBank/DDBJ databases">
        <title>Evolutionary Origins and Diversification of the Mycorrhizal Mutualists.</title>
        <authorList>
            <consortium name="DOE Joint Genome Institute"/>
            <consortium name="Mycorrhizal Genomics Consortium"/>
            <person name="Kohler A."/>
            <person name="Kuo A."/>
            <person name="Nagy L.G."/>
            <person name="Floudas D."/>
            <person name="Copeland A."/>
            <person name="Barry K.W."/>
            <person name="Cichocki N."/>
            <person name="Veneault-Fourrey C."/>
            <person name="LaButti K."/>
            <person name="Lindquist E.A."/>
            <person name="Lipzen A."/>
            <person name="Lundell T."/>
            <person name="Morin E."/>
            <person name="Murat C."/>
            <person name="Riley R."/>
            <person name="Ohm R."/>
            <person name="Sun H."/>
            <person name="Tunlid A."/>
            <person name="Henrissat B."/>
            <person name="Grigoriev I.V."/>
            <person name="Hibbett D.S."/>
            <person name="Martin F."/>
        </authorList>
    </citation>
    <scope>NUCLEOTIDE SEQUENCE [LARGE SCALE GENOMIC DNA]</scope>
    <source>
        <strain evidence="4">Foug A</strain>
    </source>
</reference>
<evidence type="ECO:0000313" key="3">
    <source>
        <dbReference type="EMBL" id="KIM58921.1"/>
    </source>
</evidence>
<dbReference type="SUPFAM" id="SSF51556">
    <property type="entry name" value="Metallo-dependent hydrolases"/>
    <property type="match status" value="1"/>
</dbReference>
<feature type="domain" description="Amidohydrolase-related" evidence="2">
    <location>
        <begin position="407"/>
        <end position="496"/>
    </location>
</feature>
<dbReference type="PANTHER" id="PTHR43135:SF3">
    <property type="entry name" value="ALPHA-D-RIBOSE 1-METHYLPHOSPHONATE 5-TRIPHOSPHATE DIPHOSPHATASE"/>
    <property type="match status" value="1"/>
</dbReference>
<dbReference type="PANTHER" id="PTHR43135">
    <property type="entry name" value="ALPHA-D-RIBOSE 1-METHYLPHOSPHONATE 5-TRIPHOSPHATE DIPHOSPHATASE"/>
    <property type="match status" value="1"/>
</dbReference>
<dbReference type="InterPro" id="IPR006680">
    <property type="entry name" value="Amidohydro-rel"/>
</dbReference>
<dbReference type="STRING" id="1036808.A0A0C3DSD7"/>
<dbReference type="InterPro" id="IPR051781">
    <property type="entry name" value="Metallo-dep_Hydrolase"/>
</dbReference>
<dbReference type="Pfam" id="PF01979">
    <property type="entry name" value="Amidohydro_1"/>
    <property type="match status" value="1"/>
</dbReference>
<keyword evidence="4" id="KW-1185">Reference proteome</keyword>
<evidence type="ECO:0000259" key="2">
    <source>
        <dbReference type="Pfam" id="PF01979"/>
    </source>
</evidence>
<dbReference type="EMBL" id="KN822080">
    <property type="protein sequence ID" value="KIM58921.1"/>
    <property type="molecule type" value="Genomic_DNA"/>
</dbReference>
<dbReference type="GO" id="GO:0016810">
    <property type="term" value="F:hydrolase activity, acting on carbon-nitrogen (but not peptide) bonds"/>
    <property type="evidence" value="ECO:0007669"/>
    <property type="project" value="InterPro"/>
</dbReference>
<sequence>MATDKWTVQDISTTRRWPRLYLAVVLFAALHYYHAGSGIFQLTSSHLLDPETLAKREHILAQCKYIKTPAGPPSDFHSRQQSDRYVPGTKPTLITNATIWTAGQNGTEVINGNLLLHEGMIKAVGKVPLHLSQDLQLDVIDVHGAWVTPGLVDLHSHLGVFSTPLLSGALDGNSVKGPILPWLRSLDGLNTHDAAYELARSGGVTSAQILPGSANLIGGQGFIAKLRETKERTPTSMLVEPPFTLNGTHFDHDLTPRWRHMKHACGENPSRDYSMTRMDSAWNFRSAYESARKIRDAQDKFCSKAEAGAWSDLGDLPEDLQWEALVDVLRGKVKLSVHCYEAVDLDMIVRLTEEFQFPLASFHHAAETYLVPDLLKRTWGGAPTVALWAGNFFRTKREVYWASEFAPRVLASHGIPVVLKSDHPVLNSRYLLNEAALAHYYGLPYNVALLAVTATPADALGLGHRLGRIQAGYDADVVVWDSHPLSLGATPQQVFIDGIPQFELPHVSAKPSFLQNLPNPPNFDEEAASVLNYNGLPPLTPNSVERAVFINVDCIYTRSEGSLTVQERPEVVVTRRGKIVCSGARSACAPHTNEVQDKVVVIDLEGGTIVPGLTTYGTPIGLTEISVEPSTNDGPVYNSLAGDPPAIIGNNLIRAIDGLQFEGRNMLLAYRGGVTAGVVAPEGDFVQGVSTAFSLGATNVLHNATIESDVALHVKITMNSAQSVSSQMAALRNLLFGNDGSAIVQRVRDGHSTLVIDVNSADIMATLLRLKAEYETRTTKLLRLTFAGAQESHLLANEIASAGVSVIVTRPKPFPFTWDTRRILPGPPLTADSLVPVLLAAGVNVGVGLIDANQARDLRFEVSQVVLSSNENIDRVTALELVTTNLERALGIHGNMPQDLVAYPGGHVFGFEGKAAAVISEQLGRIDLFM</sequence>
<protein>
    <recommendedName>
        <fullName evidence="2">Amidohydrolase-related domain-containing protein</fullName>
    </recommendedName>
</protein>
<dbReference type="Gene3D" id="3.20.20.140">
    <property type="entry name" value="Metal-dependent hydrolases"/>
    <property type="match status" value="2"/>
</dbReference>
<reference evidence="3 4" key="1">
    <citation type="submission" date="2014-04" db="EMBL/GenBank/DDBJ databases">
        <authorList>
            <consortium name="DOE Joint Genome Institute"/>
            <person name="Kuo A."/>
            <person name="Kohler A."/>
            <person name="Nagy L.G."/>
            <person name="Floudas D."/>
            <person name="Copeland A."/>
            <person name="Barry K.W."/>
            <person name="Cichocki N."/>
            <person name="Veneault-Fourrey C."/>
            <person name="LaButti K."/>
            <person name="Lindquist E.A."/>
            <person name="Lipzen A."/>
            <person name="Lundell T."/>
            <person name="Morin E."/>
            <person name="Murat C."/>
            <person name="Sun H."/>
            <person name="Tunlid A."/>
            <person name="Henrissat B."/>
            <person name="Grigoriev I.V."/>
            <person name="Hibbett D.S."/>
            <person name="Martin F."/>
            <person name="Nordberg H.P."/>
            <person name="Cantor M.N."/>
            <person name="Hua S.X."/>
        </authorList>
    </citation>
    <scope>NUCLEOTIDE SEQUENCE [LARGE SCALE GENOMIC DNA]</scope>
    <source>
        <strain evidence="3 4">Foug A</strain>
    </source>
</reference>
<evidence type="ECO:0000256" key="1">
    <source>
        <dbReference type="SAM" id="Phobius"/>
    </source>
</evidence>
<feature type="transmembrane region" description="Helical" evidence="1">
    <location>
        <begin position="20"/>
        <end position="40"/>
    </location>
</feature>
<gene>
    <name evidence="3" type="ORF">SCLCIDRAFT_1218275</name>
</gene>
<dbReference type="SUPFAM" id="SSF51338">
    <property type="entry name" value="Composite domain of metallo-dependent hydrolases"/>
    <property type="match status" value="1"/>
</dbReference>
<dbReference type="Proteomes" id="UP000053989">
    <property type="component" value="Unassembled WGS sequence"/>
</dbReference>
<accession>A0A0C3DSD7</accession>
<proteinExistence type="predicted"/>
<organism evidence="3 4">
    <name type="scientific">Scleroderma citrinum Foug A</name>
    <dbReference type="NCBI Taxonomy" id="1036808"/>
    <lineage>
        <taxon>Eukaryota</taxon>
        <taxon>Fungi</taxon>
        <taxon>Dikarya</taxon>
        <taxon>Basidiomycota</taxon>
        <taxon>Agaricomycotina</taxon>
        <taxon>Agaricomycetes</taxon>
        <taxon>Agaricomycetidae</taxon>
        <taxon>Boletales</taxon>
        <taxon>Sclerodermatineae</taxon>
        <taxon>Sclerodermataceae</taxon>
        <taxon>Scleroderma</taxon>
    </lineage>
</organism>
<evidence type="ECO:0000313" key="4">
    <source>
        <dbReference type="Proteomes" id="UP000053989"/>
    </source>
</evidence>
<dbReference type="InterPro" id="IPR032466">
    <property type="entry name" value="Metal_Hydrolase"/>
</dbReference>
<keyword evidence="1" id="KW-1133">Transmembrane helix</keyword>
<dbReference type="HOGENOM" id="CLU_006273_0_0_1"/>
<dbReference type="AlphaFoldDB" id="A0A0C3DSD7"/>
<dbReference type="OrthoDB" id="10258955at2759"/>